<comment type="caution">
    <text evidence="6">The sequence shown here is derived from an EMBL/GenBank/DDBJ whole genome shotgun (WGS) entry which is preliminary data.</text>
</comment>
<keyword evidence="7" id="KW-1185">Reference proteome</keyword>
<accession>A0ABT6F9H4</accession>
<proteinExistence type="inferred from homology"/>
<dbReference type="CDD" id="cd13654">
    <property type="entry name" value="PBP2_phosphate_like_2"/>
    <property type="match status" value="1"/>
</dbReference>
<evidence type="ECO:0000313" key="7">
    <source>
        <dbReference type="Proteomes" id="UP001216907"/>
    </source>
</evidence>
<sequence length="334" mass="35354">MRPWRERFRLLALGAALGVVGGCGGGGGAANDASTPAPTIIIDGSSTVYRISKAAQEGFAAVDPDVTVVVDNHGTGGGFGRYLQGEVDIVDASRDAKPEEAEKARSQGIEWTRLLVGYDGITLTVNAKNDFVKSLTVEQIKKLWEPGSTLKTWKDLDGSWPDRPIILYSPDNDSGTYEFFTEAIVGKAKSQREGVQQSSDDNILVNGVAGDPDGLGYFGYAYYAANKEKLRALAVQATADAPAVVPSPETIADKSYKPLSRPLYLFVKNSAARRPEMGRFLSYYLDNVSTLAVKGGYDPPSADECQAAKAALARLTAAPGAGSAEPAAKTPATP</sequence>
<dbReference type="Proteomes" id="UP001216907">
    <property type="component" value="Unassembled WGS sequence"/>
</dbReference>
<reference evidence="6 7" key="1">
    <citation type="submission" date="2023-03" db="EMBL/GenBank/DDBJ databases">
        <title>Paludisphaera mucosa sp. nov. a novel planctomycete from northern fen.</title>
        <authorList>
            <person name="Ivanova A."/>
        </authorList>
    </citation>
    <scope>NUCLEOTIDE SEQUENCE [LARGE SCALE GENOMIC DNA]</scope>
    <source>
        <strain evidence="6 7">Pla2</strain>
    </source>
</reference>
<dbReference type="SUPFAM" id="SSF53850">
    <property type="entry name" value="Periplasmic binding protein-like II"/>
    <property type="match status" value="1"/>
</dbReference>
<evidence type="ECO:0000259" key="5">
    <source>
        <dbReference type="Pfam" id="PF12849"/>
    </source>
</evidence>
<protein>
    <recommendedName>
        <fullName evidence="4">Phosphate-binding protein</fullName>
    </recommendedName>
</protein>
<dbReference type="PANTHER" id="PTHR30570:SF1">
    <property type="entry name" value="PHOSPHATE-BINDING PROTEIN PSTS"/>
    <property type="match status" value="1"/>
</dbReference>
<evidence type="ECO:0000256" key="1">
    <source>
        <dbReference type="ARBA" id="ARBA00008725"/>
    </source>
</evidence>
<dbReference type="InterPro" id="IPR011862">
    <property type="entry name" value="Phos-bd"/>
</dbReference>
<keyword evidence="2 4" id="KW-0813">Transport</keyword>
<dbReference type="InterPro" id="IPR024370">
    <property type="entry name" value="PBP_domain"/>
</dbReference>
<evidence type="ECO:0000313" key="6">
    <source>
        <dbReference type="EMBL" id="MDG3004084.1"/>
    </source>
</evidence>
<dbReference type="Pfam" id="PF12849">
    <property type="entry name" value="PBP_like_2"/>
    <property type="match status" value="1"/>
</dbReference>
<comment type="function">
    <text evidence="4">Involved in the system for phosphate transport across the cytoplasmic membrane.</text>
</comment>
<keyword evidence="4" id="KW-0592">Phosphate transport</keyword>
<dbReference type="InterPro" id="IPR050811">
    <property type="entry name" value="Phosphate_ABC_transporter"/>
</dbReference>
<keyword evidence="3" id="KW-0732">Signal</keyword>
<evidence type="ECO:0000256" key="2">
    <source>
        <dbReference type="ARBA" id="ARBA00022448"/>
    </source>
</evidence>
<name>A0ABT6F9H4_9BACT</name>
<dbReference type="RefSeq" id="WP_277860446.1">
    <property type="nucleotide sequence ID" value="NZ_JARRAG010000002.1"/>
</dbReference>
<organism evidence="6 7">
    <name type="scientific">Paludisphaera mucosa</name>
    <dbReference type="NCBI Taxonomy" id="3030827"/>
    <lineage>
        <taxon>Bacteria</taxon>
        <taxon>Pseudomonadati</taxon>
        <taxon>Planctomycetota</taxon>
        <taxon>Planctomycetia</taxon>
        <taxon>Isosphaerales</taxon>
        <taxon>Isosphaeraceae</taxon>
        <taxon>Paludisphaera</taxon>
    </lineage>
</organism>
<evidence type="ECO:0000256" key="3">
    <source>
        <dbReference type="ARBA" id="ARBA00022729"/>
    </source>
</evidence>
<dbReference type="PANTHER" id="PTHR30570">
    <property type="entry name" value="PERIPLASMIC PHOSPHATE BINDING COMPONENT OF PHOSPHATE ABC TRANSPORTER"/>
    <property type="match status" value="1"/>
</dbReference>
<feature type="domain" description="PBP" evidence="5">
    <location>
        <begin position="34"/>
        <end position="286"/>
    </location>
</feature>
<dbReference type="PROSITE" id="PS51257">
    <property type="entry name" value="PROKAR_LIPOPROTEIN"/>
    <property type="match status" value="1"/>
</dbReference>
<evidence type="ECO:0000256" key="4">
    <source>
        <dbReference type="RuleBase" id="RU367119"/>
    </source>
</evidence>
<dbReference type="Gene3D" id="3.40.190.10">
    <property type="entry name" value="Periplasmic binding protein-like II"/>
    <property type="match status" value="2"/>
</dbReference>
<gene>
    <name evidence="6" type="ORF">PZE19_09890</name>
</gene>
<dbReference type="NCBIfam" id="TIGR02136">
    <property type="entry name" value="ptsS_2"/>
    <property type="match status" value="1"/>
</dbReference>
<dbReference type="EMBL" id="JARRAG010000002">
    <property type="protein sequence ID" value="MDG3004084.1"/>
    <property type="molecule type" value="Genomic_DNA"/>
</dbReference>
<comment type="similarity">
    <text evidence="1 4">Belongs to the PstS family.</text>
</comment>